<evidence type="ECO:0000256" key="5">
    <source>
        <dbReference type="NCBIfam" id="TIGR00112"/>
    </source>
</evidence>
<evidence type="ECO:0000256" key="2">
    <source>
        <dbReference type="ARBA" id="ARBA00022857"/>
    </source>
</evidence>
<dbReference type="Pfam" id="PF14748">
    <property type="entry name" value="P5CR_dimer"/>
    <property type="match status" value="1"/>
</dbReference>
<dbReference type="NCBIfam" id="TIGR00112">
    <property type="entry name" value="proC"/>
    <property type="match status" value="1"/>
</dbReference>
<keyword evidence="4" id="KW-0963">Cytoplasm</keyword>
<comment type="pathway">
    <text evidence="4">Amino-acid biosynthesis; L-proline biosynthesis; L-proline from L-glutamate 5-semialdehyde: step 1/1.</text>
</comment>
<feature type="binding site" evidence="6">
    <location>
        <begin position="6"/>
        <end position="11"/>
    </location>
    <ligand>
        <name>NADP(+)</name>
        <dbReference type="ChEBI" id="CHEBI:58349"/>
    </ligand>
</feature>
<sequence length="268" mass="29221">MKIAILGGGNMGMTYAKAFVSRKIVSKDELLIIEKHDEKREQLKQEGVASLSADIDDSIKNYDILIVAVKPQDFRVLSETLKKYLTENQMILSIMAGIQIAQIQTLLEHKNVVRAMPNTPAQLGFGITAFTVAKDASFENISVVDMLLETTGKAIFMKDETMLDAVTALSGSGPAYFYYIVQNMIEAGKQMGVDENVAGMLVKETMMGAFQILNHSKSSIDELIAMVASKGGTTEAALNTLKQREVGAHIIEALKNAEKRAKELSGNA</sequence>
<dbReference type="GO" id="GO:0005737">
    <property type="term" value="C:cytoplasm"/>
    <property type="evidence" value="ECO:0007669"/>
    <property type="project" value="UniProtKB-SubCell"/>
</dbReference>
<dbReference type="EMBL" id="CP000383">
    <property type="protein sequence ID" value="ABG58216.1"/>
    <property type="molecule type" value="Genomic_DNA"/>
</dbReference>
<dbReference type="SUPFAM" id="SSF48179">
    <property type="entry name" value="6-phosphogluconate dehydrogenase C-terminal domain-like"/>
    <property type="match status" value="1"/>
</dbReference>
<comment type="catalytic activity">
    <reaction evidence="4">
        <text>L-proline + NAD(+) = (S)-1-pyrroline-5-carboxylate + NADH + 2 H(+)</text>
        <dbReference type="Rhea" id="RHEA:14105"/>
        <dbReference type="ChEBI" id="CHEBI:15378"/>
        <dbReference type="ChEBI" id="CHEBI:17388"/>
        <dbReference type="ChEBI" id="CHEBI:57540"/>
        <dbReference type="ChEBI" id="CHEBI:57945"/>
        <dbReference type="ChEBI" id="CHEBI:60039"/>
        <dbReference type="EC" id="1.5.1.2"/>
    </reaction>
</comment>
<keyword evidence="10" id="KW-1185">Reference proteome</keyword>
<dbReference type="EC" id="1.5.1.2" evidence="4 5"/>
<feature type="domain" description="Pyrroline-5-carboxylate reductase dimerisation" evidence="8">
    <location>
        <begin position="160"/>
        <end position="264"/>
    </location>
</feature>
<dbReference type="PIRSF" id="PIRSF000193">
    <property type="entry name" value="Pyrrol-5-carb_rd"/>
    <property type="match status" value="1"/>
</dbReference>
<dbReference type="SUPFAM" id="SSF51735">
    <property type="entry name" value="NAD(P)-binding Rossmann-fold domains"/>
    <property type="match status" value="1"/>
</dbReference>
<dbReference type="OrthoDB" id="9805754at2"/>
<gene>
    <name evidence="4 9" type="primary">proC</name>
    <name evidence="9" type="ordered locus">CHU_0937</name>
</gene>
<evidence type="ECO:0000313" key="10">
    <source>
        <dbReference type="Proteomes" id="UP000001822"/>
    </source>
</evidence>
<keyword evidence="4" id="KW-0028">Amino-acid biosynthesis</keyword>
<keyword evidence="2 4" id="KW-0521">NADP</keyword>
<dbReference type="Proteomes" id="UP000001822">
    <property type="component" value="Chromosome"/>
</dbReference>
<dbReference type="InterPro" id="IPR000304">
    <property type="entry name" value="Pyrroline-COOH_reductase"/>
</dbReference>
<dbReference type="UniPathway" id="UPA00098">
    <property type="reaction ID" value="UER00361"/>
</dbReference>
<name>A0A6N4SPK0_CYTH3</name>
<dbReference type="Gene3D" id="3.40.50.720">
    <property type="entry name" value="NAD(P)-binding Rossmann-like Domain"/>
    <property type="match status" value="1"/>
</dbReference>
<dbReference type="AlphaFoldDB" id="A0A6N4SPK0"/>
<dbReference type="KEGG" id="chu:CHU_0937"/>
<dbReference type="FunFam" id="1.10.3730.10:FF:000001">
    <property type="entry name" value="Pyrroline-5-carboxylate reductase"/>
    <property type="match status" value="1"/>
</dbReference>
<protein>
    <recommendedName>
        <fullName evidence="4 5">Pyrroline-5-carboxylate reductase</fullName>
        <shortName evidence="4">P5C reductase</shortName>
        <shortName evidence="4">P5CR</shortName>
        <ecNumber evidence="4 5">1.5.1.2</ecNumber>
    </recommendedName>
    <alternativeName>
        <fullName evidence="4">PCA reductase</fullName>
    </alternativeName>
</protein>
<dbReference type="Pfam" id="PF03807">
    <property type="entry name" value="F420_oxidored"/>
    <property type="match status" value="1"/>
</dbReference>
<evidence type="ECO:0000259" key="7">
    <source>
        <dbReference type="Pfam" id="PF03807"/>
    </source>
</evidence>
<evidence type="ECO:0000256" key="4">
    <source>
        <dbReference type="HAMAP-Rule" id="MF_01925"/>
    </source>
</evidence>
<evidence type="ECO:0000313" key="9">
    <source>
        <dbReference type="EMBL" id="ABG58216.1"/>
    </source>
</evidence>
<dbReference type="GO" id="GO:0004735">
    <property type="term" value="F:pyrroline-5-carboxylate reductase activity"/>
    <property type="evidence" value="ECO:0007669"/>
    <property type="project" value="UniProtKB-UniRule"/>
</dbReference>
<keyword evidence="3 4" id="KW-0560">Oxidoreductase</keyword>
<comment type="subcellular location">
    <subcellularLocation>
        <location evidence="4">Cytoplasm</location>
    </subcellularLocation>
</comment>
<dbReference type="InterPro" id="IPR036291">
    <property type="entry name" value="NAD(P)-bd_dom_sf"/>
</dbReference>
<evidence type="ECO:0000256" key="6">
    <source>
        <dbReference type="PIRSR" id="PIRSR000193-1"/>
    </source>
</evidence>
<feature type="domain" description="Pyrroline-5-carboxylate reductase catalytic N-terminal" evidence="7">
    <location>
        <begin position="2"/>
        <end position="97"/>
    </location>
</feature>
<dbReference type="GO" id="GO:0055129">
    <property type="term" value="P:L-proline biosynthetic process"/>
    <property type="evidence" value="ECO:0007669"/>
    <property type="project" value="UniProtKB-UniRule"/>
</dbReference>
<dbReference type="RefSeq" id="WP_011584331.1">
    <property type="nucleotide sequence ID" value="NC_008255.1"/>
</dbReference>
<comment type="function">
    <text evidence="4">Catalyzes the reduction of 1-pyrroline-5-carboxylate (PCA) to L-proline.</text>
</comment>
<dbReference type="PANTHER" id="PTHR11645">
    <property type="entry name" value="PYRROLINE-5-CARBOXYLATE REDUCTASE"/>
    <property type="match status" value="1"/>
</dbReference>
<keyword evidence="4" id="KW-0641">Proline biosynthesis</keyword>
<dbReference type="PANTHER" id="PTHR11645:SF0">
    <property type="entry name" value="PYRROLINE-5-CARBOXYLATE REDUCTASE 3"/>
    <property type="match status" value="1"/>
</dbReference>
<dbReference type="InterPro" id="IPR028939">
    <property type="entry name" value="P5C_Rdtase_cat_N"/>
</dbReference>
<dbReference type="HAMAP" id="MF_01925">
    <property type="entry name" value="P5C_reductase"/>
    <property type="match status" value="1"/>
</dbReference>
<evidence type="ECO:0000256" key="3">
    <source>
        <dbReference type="ARBA" id="ARBA00023002"/>
    </source>
</evidence>
<dbReference type="InterPro" id="IPR008927">
    <property type="entry name" value="6-PGluconate_DH-like_C_sf"/>
</dbReference>
<dbReference type="Gene3D" id="1.10.3730.10">
    <property type="entry name" value="ProC C-terminal domain-like"/>
    <property type="match status" value="1"/>
</dbReference>
<proteinExistence type="inferred from homology"/>
<accession>A0A6N4SPK0</accession>
<dbReference type="InterPro" id="IPR029036">
    <property type="entry name" value="P5CR_dimer"/>
</dbReference>
<evidence type="ECO:0000256" key="1">
    <source>
        <dbReference type="ARBA" id="ARBA00005525"/>
    </source>
</evidence>
<reference evidence="9 10" key="1">
    <citation type="journal article" date="2007" name="Appl. Environ. Microbiol.">
        <title>Genome sequence of the cellulolytic gliding bacterium Cytophaga hutchinsonii.</title>
        <authorList>
            <person name="Xie G."/>
            <person name="Bruce D.C."/>
            <person name="Challacombe J.F."/>
            <person name="Chertkov O."/>
            <person name="Detter J.C."/>
            <person name="Gilna P."/>
            <person name="Han C.S."/>
            <person name="Lucas S."/>
            <person name="Misra M."/>
            <person name="Myers G.L."/>
            <person name="Richardson P."/>
            <person name="Tapia R."/>
            <person name="Thayer N."/>
            <person name="Thompson L.S."/>
            <person name="Brettin T.S."/>
            <person name="Henrissat B."/>
            <person name="Wilson D.B."/>
            <person name="McBride M.J."/>
        </authorList>
    </citation>
    <scope>NUCLEOTIDE SEQUENCE [LARGE SCALE GENOMIC DNA]</scope>
    <source>
        <strain evidence="10">ATCC 33406 / DSM 1761 / CIP 103989 / NBRC 15051 / NCIMB 9469 / D465</strain>
    </source>
</reference>
<evidence type="ECO:0000259" key="8">
    <source>
        <dbReference type="Pfam" id="PF14748"/>
    </source>
</evidence>
<feature type="binding site" evidence="6">
    <location>
        <begin position="68"/>
        <end position="71"/>
    </location>
    <ligand>
        <name>NADP(+)</name>
        <dbReference type="ChEBI" id="CHEBI:58349"/>
    </ligand>
</feature>
<organism evidence="9 10">
    <name type="scientific">Cytophaga hutchinsonii (strain ATCC 33406 / DSM 1761 / CIP 103989 / NBRC 15051 / NCIMB 9469 / D465)</name>
    <dbReference type="NCBI Taxonomy" id="269798"/>
    <lineage>
        <taxon>Bacteria</taxon>
        <taxon>Pseudomonadati</taxon>
        <taxon>Bacteroidota</taxon>
        <taxon>Cytophagia</taxon>
        <taxon>Cytophagales</taxon>
        <taxon>Cytophagaceae</taxon>
        <taxon>Cytophaga</taxon>
    </lineage>
</organism>
<comment type="catalytic activity">
    <reaction evidence="4">
        <text>L-proline + NADP(+) = (S)-1-pyrroline-5-carboxylate + NADPH + 2 H(+)</text>
        <dbReference type="Rhea" id="RHEA:14109"/>
        <dbReference type="ChEBI" id="CHEBI:15378"/>
        <dbReference type="ChEBI" id="CHEBI:17388"/>
        <dbReference type="ChEBI" id="CHEBI:57783"/>
        <dbReference type="ChEBI" id="CHEBI:58349"/>
        <dbReference type="ChEBI" id="CHEBI:60039"/>
        <dbReference type="EC" id="1.5.1.2"/>
    </reaction>
</comment>
<comment type="similarity">
    <text evidence="1 4">Belongs to the pyrroline-5-carboxylate reductase family.</text>
</comment>